<accession>V6TZ51</accession>
<gene>
    <name evidence="1" type="ORF">GSB_153621</name>
</gene>
<proteinExistence type="predicted"/>
<sequence>MQNIFIDIILLDIAHLFAEAQSRGSKFLDGFNQKHNDFPLIMSLHRGYPMYYYSACRTMRCVGK</sequence>
<evidence type="ECO:0000313" key="1">
    <source>
        <dbReference type="EMBL" id="ESU42280.1"/>
    </source>
</evidence>
<name>V6TZ51_GIAIN</name>
<dbReference type="VEuPathDB" id="GiardiaDB:QR46_3044"/>
<dbReference type="AlphaFoldDB" id="V6TZ51"/>
<comment type="caution">
    <text evidence="1">The sequence shown here is derived from an EMBL/GenBank/DDBJ whole genome shotgun (WGS) entry which is preliminary data.</text>
</comment>
<reference evidence="1 2" key="2">
    <citation type="journal article" date="2013" name="Genome Biol. Evol.">
        <title>Genome sequencing of Giardia lamblia genotypes A2 and B isolates (DH and GS) and comparative analysis with the genomes of genotypes A1 and E (WB and Pig).</title>
        <authorList>
            <person name="Adam R.D."/>
            <person name="Dahlstrom E.W."/>
            <person name="Martens C.A."/>
            <person name="Bruno D.P."/>
            <person name="Barbian K.D."/>
            <person name="Ricklefs S.M."/>
            <person name="Hernandez M.M."/>
            <person name="Narla N.P."/>
            <person name="Patel R.B."/>
            <person name="Porcella S.F."/>
            <person name="Nash T.E."/>
        </authorList>
    </citation>
    <scope>NUCLEOTIDE SEQUENCE [LARGE SCALE GENOMIC DNA]</scope>
    <source>
        <strain evidence="1 2">GS</strain>
    </source>
</reference>
<dbReference type="EMBL" id="AHHH01000089">
    <property type="protein sequence ID" value="ESU42280.1"/>
    <property type="molecule type" value="Genomic_DNA"/>
</dbReference>
<dbReference type="Proteomes" id="UP000018040">
    <property type="component" value="Unassembled WGS sequence"/>
</dbReference>
<organism evidence="1 2">
    <name type="scientific">Giardia intestinalis</name>
    <name type="common">Giardia lamblia</name>
    <dbReference type="NCBI Taxonomy" id="5741"/>
    <lineage>
        <taxon>Eukaryota</taxon>
        <taxon>Metamonada</taxon>
        <taxon>Diplomonadida</taxon>
        <taxon>Hexamitidae</taxon>
        <taxon>Giardiinae</taxon>
        <taxon>Giardia</taxon>
    </lineage>
</organism>
<protein>
    <submittedName>
        <fullName evidence="1">Putative ATP/GTP Binding Protein</fullName>
    </submittedName>
</protein>
<reference evidence="2" key="1">
    <citation type="submission" date="2012-02" db="EMBL/GenBank/DDBJ databases">
        <title>Genome sequencing of Giardia lamblia Genotypes A2 and B isolates (DH and GS) and comparative analysis with the genomes of Genotypes A1 and E (WB and Pig).</title>
        <authorList>
            <person name="Adam R."/>
            <person name="Dahlstrom E."/>
            <person name="Martens C."/>
            <person name="Bruno D."/>
            <person name="Barbian K."/>
            <person name="Porcella S.F."/>
            <person name="Nash T."/>
        </authorList>
    </citation>
    <scope>NUCLEOTIDE SEQUENCE</scope>
    <source>
        <strain evidence="2">GS</strain>
    </source>
</reference>
<evidence type="ECO:0000313" key="2">
    <source>
        <dbReference type="Proteomes" id="UP000018040"/>
    </source>
</evidence>